<evidence type="ECO:0000313" key="2">
    <source>
        <dbReference type="Proteomes" id="UP000681722"/>
    </source>
</evidence>
<proteinExistence type="predicted"/>
<reference evidence="1" key="1">
    <citation type="submission" date="2021-02" db="EMBL/GenBank/DDBJ databases">
        <authorList>
            <person name="Nowell W R."/>
        </authorList>
    </citation>
    <scope>NUCLEOTIDE SEQUENCE</scope>
</reference>
<dbReference type="OrthoDB" id="6357684at2759"/>
<sequence>MKWIFLEAGHGKGVADAVGEALKRKFDETIAFDPDNSYDNAMDLINA</sequence>
<organism evidence="1 2">
    <name type="scientific">Didymodactylos carnosus</name>
    <dbReference type="NCBI Taxonomy" id="1234261"/>
    <lineage>
        <taxon>Eukaryota</taxon>
        <taxon>Metazoa</taxon>
        <taxon>Spiralia</taxon>
        <taxon>Gnathifera</taxon>
        <taxon>Rotifera</taxon>
        <taxon>Eurotatoria</taxon>
        <taxon>Bdelloidea</taxon>
        <taxon>Philodinida</taxon>
        <taxon>Philodinidae</taxon>
        <taxon>Didymodactylos</taxon>
    </lineage>
</organism>
<feature type="non-terminal residue" evidence="1">
    <location>
        <position position="47"/>
    </location>
</feature>
<gene>
    <name evidence="1" type="ORF">SRO942_LOCUS50373</name>
</gene>
<dbReference type="AlphaFoldDB" id="A0A8S2ZSI4"/>
<dbReference type="Proteomes" id="UP000681722">
    <property type="component" value="Unassembled WGS sequence"/>
</dbReference>
<evidence type="ECO:0000313" key="1">
    <source>
        <dbReference type="EMBL" id="CAF4649720.1"/>
    </source>
</evidence>
<comment type="caution">
    <text evidence="1">The sequence shown here is derived from an EMBL/GenBank/DDBJ whole genome shotgun (WGS) entry which is preliminary data.</text>
</comment>
<name>A0A8S2ZSI4_9BILA</name>
<accession>A0A8S2ZSI4</accession>
<dbReference type="EMBL" id="CAJOBC010142175">
    <property type="protein sequence ID" value="CAF4649720.1"/>
    <property type="molecule type" value="Genomic_DNA"/>
</dbReference>
<protein>
    <submittedName>
        <fullName evidence="1">Uncharacterized protein</fullName>
    </submittedName>
</protein>